<evidence type="ECO:0000256" key="3">
    <source>
        <dbReference type="ARBA" id="ARBA00022741"/>
    </source>
</evidence>
<dbReference type="InterPro" id="IPR027417">
    <property type="entry name" value="P-loop_NTPase"/>
</dbReference>
<dbReference type="GO" id="GO:0090374">
    <property type="term" value="P:oligopeptide export from mitochondrion"/>
    <property type="evidence" value="ECO:0007669"/>
    <property type="project" value="TreeGrafter"/>
</dbReference>
<dbReference type="GO" id="GO:0005524">
    <property type="term" value="F:ATP binding"/>
    <property type="evidence" value="ECO:0007669"/>
    <property type="project" value="UniProtKB-KW"/>
</dbReference>
<feature type="transmembrane region" description="Helical" evidence="7">
    <location>
        <begin position="359"/>
        <end position="379"/>
    </location>
</feature>
<evidence type="ECO:0000259" key="8">
    <source>
        <dbReference type="PROSITE" id="PS50893"/>
    </source>
</evidence>
<evidence type="ECO:0000256" key="5">
    <source>
        <dbReference type="ARBA" id="ARBA00022989"/>
    </source>
</evidence>
<dbReference type="Gene3D" id="1.20.1560.10">
    <property type="entry name" value="ABC transporter type 1, transmembrane domain"/>
    <property type="match status" value="1"/>
</dbReference>
<evidence type="ECO:0000313" key="11">
    <source>
        <dbReference type="Proteomes" id="UP000054560"/>
    </source>
</evidence>
<dbReference type="eggNOG" id="KOG0058">
    <property type="taxonomic scope" value="Eukaryota"/>
</dbReference>
<dbReference type="Pfam" id="PF00005">
    <property type="entry name" value="ABC_tran"/>
    <property type="match status" value="1"/>
</dbReference>
<dbReference type="GO" id="GO:0015421">
    <property type="term" value="F:ABC-type oligopeptide transporter activity"/>
    <property type="evidence" value="ECO:0007669"/>
    <property type="project" value="TreeGrafter"/>
</dbReference>
<dbReference type="InterPro" id="IPR036640">
    <property type="entry name" value="ABC1_TM_sf"/>
</dbReference>
<feature type="transmembrane region" description="Helical" evidence="7">
    <location>
        <begin position="399"/>
        <end position="418"/>
    </location>
</feature>
<reference evidence="10 11" key="1">
    <citation type="submission" date="2011-02" db="EMBL/GenBank/DDBJ databases">
        <title>The Genome Sequence of Sphaeroforma arctica JP610.</title>
        <authorList>
            <consortium name="The Broad Institute Genome Sequencing Platform"/>
            <person name="Russ C."/>
            <person name="Cuomo C."/>
            <person name="Young S.K."/>
            <person name="Zeng Q."/>
            <person name="Gargeya S."/>
            <person name="Alvarado L."/>
            <person name="Berlin A."/>
            <person name="Chapman S.B."/>
            <person name="Chen Z."/>
            <person name="Freedman E."/>
            <person name="Gellesch M."/>
            <person name="Goldberg J."/>
            <person name="Griggs A."/>
            <person name="Gujja S."/>
            <person name="Heilman E."/>
            <person name="Heiman D."/>
            <person name="Howarth C."/>
            <person name="Mehta T."/>
            <person name="Neiman D."/>
            <person name="Pearson M."/>
            <person name="Roberts A."/>
            <person name="Saif S."/>
            <person name="Shea T."/>
            <person name="Shenoy N."/>
            <person name="Sisk P."/>
            <person name="Stolte C."/>
            <person name="Sykes S."/>
            <person name="White J."/>
            <person name="Yandava C."/>
            <person name="Burger G."/>
            <person name="Gray M.W."/>
            <person name="Holland P.W.H."/>
            <person name="King N."/>
            <person name="Lang F.B.F."/>
            <person name="Roger A.J."/>
            <person name="Ruiz-Trillo I."/>
            <person name="Haas B."/>
            <person name="Nusbaum C."/>
            <person name="Birren B."/>
        </authorList>
    </citation>
    <scope>NUCLEOTIDE SEQUENCE [LARGE SCALE GENOMIC DNA]</scope>
    <source>
        <strain evidence="10 11">JP610</strain>
    </source>
</reference>
<evidence type="ECO:0000256" key="4">
    <source>
        <dbReference type="ARBA" id="ARBA00022840"/>
    </source>
</evidence>
<sequence>MYWDLSLSICFPETSGRTALETAFDGMTKGMVPEIKHSEAKHHIRAANAIRRKTAPYPGSYEWVTEAVEKVEGEAKKKKLVPKGILETGSAFASKDEGVESEFDDEDRLLRATPQVSMRTLFELLRPETNRMAVAMGAVLVSSLASLAFPSAVGQVVDSVSATNPDGPSFETAQQIILAMLGVVGVGSTAVAVRVSQLNIVSEQVARTLRKNVFECMVYQKLRFFEENETGRLVNRLSTDTSMVASTLTDNVARCIKAGTAVFTSTGFLLSISPQLTGVTLLVLPVFGVAAYTYGEYRKKLAQILLTRYAKENQVSMERLQGIRTVHSFTAEPAEVERYKRAVDRSFGLAKTVGYAEGAFLAGGFAVAQCTLLGVLYYGGSLMVQDALSVGQLTSFCMYTGYLFVSVGQVSVAMSEFLKAQGAARRVFSVIDTSNLNRHIYPMKDPEGAIMPDMTNFSPDIELKNVNFAYPTRPDIQVLKNVSLSLQAGHTLAICGGSGSGKSTLGLLLGQYYDVDEGSVTIGGYEASKLPLGFLRTNIAEVTQMPLLFSGTVKENIKYGNPDATDEQIYEAAKTANAHGFIQKLPNGYDTQCGERGKALSGGQMQRVCIARAVIKDSPIYIMDEATSALDAESEQLVVEALQKVMKGRTAIVFTHHLNVLKAADMVAVMDSGQVVQAGKYEELIQQEGPLKRIAATLQ</sequence>
<dbReference type="PANTHER" id="PTHR43394:SF1">
    <property type="entry name" value="ATP-BINDING CASSETTE SUB-FAMILY B MEMBER 10, MITOCHONDRIAL"/>
    <property type="match status" value="1"/>
</dbReference>
<keyword evidence="5 7" id="KW-1133">Transmembrane helix</keyword>
<proteinExistence type="predicted"/>
<dbReference type="AlphaFoldDB" id="A0A0L0FP16"/>
<dbReference type="SUPFAM" id="SSF52540">
    <property type="entry name" value="P-loop containing nucleoside triphosphate hydrolases"/>
    <property type="match status" value="1"/>
</dbReference>
<evidence type="ECO:0000259" key="9">
    <source>
        <dbReference type="PROSITE" id="PS50929"/>
    </source>
</evidence>
<evidence type="ECO:0000256" key="2">
    <source>
        <dbReference type="ARBA" id="ARBA00022692"/>
    </source>
</evidence>
<dbReference type="PANTHER" id="PTHR43394">
    <property type="entry name" value="ATP-DEPENDENT PERMEASE MDL1, MITOCHONDRIAL"/>
    <property type="match status" value="1"/>
</dbReference>
<dbReference type="FunFam" id="3.40.50.300:FF:000218">
    <property type="entry name" value="Multidrug ABC transporter ATP-binding protein"/>
    <property type="match status" value="1"/>
</dbReference>
<dbReference type="SUPFAM" id="SSF90123">
    <property type="entry name" value="ABC transporter transmembrane region"/>
    <property type="match status" value="1"/>
</dbReference>
<feature type="domain" description="ABC transporter" evidence="8">
    <location>
        <begin position="461"/>
        <end position="697"/>
    </location>
</feature>
<dbReference type="InterPro" id="IPR011527">
    <property type="entry name" value="ABC1_TM_dom"/>
</dbReference>
<dbReference type="PROSITE" id="PS50893">
    <property type="entry name" value="ABC_TRANSPORTER_2"/>
    <property type="match status" value="1"/>
</dbReference>
<dbReference type="RefSeq" id="XP_014152128.1">
    <property type="nucleotide sequence ID" value="XM_014296653.1"/>
</dbReference>
<keyword evidence="3" id="KW-0547">Nucleotide-binding</keyword>
<dbReference type="CDD" id="cd18573">
    <property type="entry name" value="ABC_6TM_ABCB10_like"/>
    <property type="match status" value="1"/>
</dbReference>
<keyword evidence="2 7" id="KW-0812">Transmembrane</keyword>
<accession>A0A0L0FP16</accession>
<dbReference type="InterPro" id="IPR003439">
    <property type="entry name" value="ABC_transporter-like_ATP-bd"/>
</dbReference>
<dbReference type="GO" id="GO:0016887">
    <property type="term" value="F:ATP hydrolysis activity"/>
    <property type="evidence" value="ECO:0007669"/>
    <property type="project" value="InterPro"/>
</dbReference>
<protein>
    <submittedName>
        <fullName evidence="10">Uncharacterized protein</fullName>
    </submittedName>
</protein>
<name>A0A0L0FP16_9EUKA</name>
<dbReference type="Pfam" id="PF00664">
    <property type="entry name" value="ABC_membrane"/>
    <property type="match status" value="1"/>
</dbReference>
<keyword evidence="6 7" id="KW-0472">Membrane</keyword>
<dbReference type="PROSITE" id="PS00211">
    <property type="entry name" value="ABC_TRANSPORTER_1"/>
    <property type="match status" value="1"/>
</dbReference>
<organism evidence="10 11">
    <name type="scientific">Sphaeroforma arctica JP610</name>
    <dbReference type="NCBI Taxonomy" id="667725"/>
    <lineage>
        <taxon>Eukaryota</taxon>
        <taxon>Ichthyosporea</taxon>
        <taxon>Ichthyophonida</taxon>
        <taxon>Sphaeroforma</taxon>
    </lineage>
</organism>
<keyword evidence="11" id="KW-1185">Reference proteome</keyword>
<feature type="transmembrane region" description="Helical" evidence="7">
    <location>
        <begin position="132"/>
        <end position="153"/>
    </location>
</feature>
<feature type="domain" description="ABC transmembrane type-1" evidence="9">
    <location>
        <begin position="133"/>
        <end position="419"/>
    </location>
</feature>
<dbReference type="GO" id="GO:0005743">
    <property type="term" value="C:mitochondrial inner membrane"/>
    <property type="evidence" value="ECO:0007669"/>
    <property type="project" value="TreeGrafter"/>
</dbReference>
<dbReference type="PROSITE" id="PS50929">
    <property type="entry name" value="ABC_TM1F"/>
    <property type="match status" value="1"/>
</dbReference>
<evidence type="ECO:0000256" key="6">
    <source>
        <dbReference type="ARBA" id="ARBA00023136"/>
    </source>
</evidence>
<evidence type="ECO:0000256" key="7">
    <source>
        <dbReference type="SAM" id="Phobius"/>
    </source>
</evidence>
<dbReference type="Proteomes" id="UP000054560">
    <property type="component" value="Unassembled WGS sequence"/>
</dbReference>
<dbReference type="SMART" id="SM00382">
    <property type="entry name" value="AAA"/>
    <property type="match status" value="1"/>
</dbReference>
<feature type="transmembrane region" description="Helical" evidence="7">
    <location>
        <begin position="173"/>
        <end position="193"/>
    </location>
</feature>
<gene>
    <name evidence="10" type="ORF">SARC_09338</name>
</gene>
<evidence type="ECO:0000313" key="10">
    <source>
        <dbReference type="EMBL" id="KNC78226.1"/>
    </source>
</evidence>
<dbReference type="STRING" id="667725.A0A0L0FP16"/>
<dbReference type="InterPro" id="IPR003593">
    <property type="entry name" value="AAA+_ATPase"/>
</dbReference>
<evidence type="ECO:0000256" key="1">
    <source>
        <dbReference type="ARBA" id="ARBA00004141"/>
    </source>
</evidence>
<comment type="subcellular location">
    <subcellularLocation>
        <location evidence="1">Membrane</location>
        <topology evidence="1">Multi-pass membrane protein</topology>
    </subcellularLocation>
</comment>
<dbReference type="InterPro" id="IPR039421">
    <property type="entry name" value="Type_1_exporter"/>
</dbReference>
<dbReference type="OrthoDB" id="6500128at2759"/>
<dbReference type="Gene3D" id="3.40.50.300">
    <property type="entry name" value="P-loop containing nucleotide triphosphate hydrolases"/>
    <property type="match status" value="1"/>
</dbReference>
<dbReference type="GeneID" id="25909842"/>
<dbReference type="EMBL" id="KQ242534">
    <property type="protein sequence ID" value="KNC78226.1"/>
    <property type="molecule type" value="Genomic_DNA"/>
</dbReference>
<keyword evidence="4" id="KW-0067">ATP-binding</keyword>
<dbReference type="InterPro" id="IPR017871">
    <property type="entry name" value="ABC_transporter-like_CS"/>
</dbReference>